<reference evidence="1" key="1">
    <citation type="journal article" date="2023" name="PLoS Negl. Trop. Dis.">
        <title>A genome sequence for Biomphalaria pfeifferi, the major vector snail for the human-infecting parasite Schistosoma mansoni.</title>
        <authorList>
            <person name="Bu L."/>
            <person name="Lu L."/>
            <person name="Laidemitt M.R."/>
            <person name="Zhang S.M."/>
            <person name="Mutuku M."/>
            <person name="Mkoji G."/>
            <person name="Steinauer M."/>
            <person name="Loker E.S."/>
        </authorList>
    </citation>
    <scope>NUCLEOTIDE SEQUENCE</scope>
    <source>
        <strain evidence="1">KasaAsao</strain>
    </source>
</reference>
<evidence type="ECO:0000313" key="1">
    <source>
        <dbReference type="EMBL" id="KAK0047802.1"/>
    </source>
</evidence>
<comment type="caution">
    <text evidence="1">The sequence shown here is derived from an EMBL/GenBank/DDBJ whole genome shotgun (WGS) entry which is preliminary data.</text>
</comment>
<accession>A0AAD8B4C2</accession>
<sequence length="94" mass="11537">MLWTKIHLILLQQTRIEEDRAFLADQRGCRKMFMTGEDKEMAEQQERVHDKQQKQLLRKENLFMNKEKRQQQTWKVNQVKMKQKAVNHPINLKF</sequence>
<organism evidence="1 2">
    <name type="scientific">Biomphalaria pfeifferi</name>
    <name type="common">Bloodfluke planorb</name>
    <name type="synonym">Freshwater snail</name>
    <dbReference type="NCBI Taxonomy" id="112525"/>
    <lineage>
        <taxon>Eukaryota</taxon>
        <taxon>Metazoa</taxon>
        <taxon>Spiralia</taxon>
        <taxon>Lophotrochozoa</taxon>
        <taxon>Mollusca</taxon>
        <taxon>Gastropoda</taxon>
        <taxon>Heterobranchia</taxon>
        <taxon>Euthyneura</taxon>
        <taxon>Panpulmonata</taxon>
        <taxon>Hygrophila</taxon>
        <taxon>Lymnaeoidea</taxon>
        <taxon>Planorbidae</taxon>
        <taxon>Biomphalaria</taxon>
    </lineage>
</organism>
<dbReference type="Proteomes" id="UP001233172">
    <property type="component" value="Unassembled WGS sequence"/>
</dbReference>
<proteinExistence type="predicted"/>
<evidence type="ECO:0000313" key="2">
    <source>
        <dbReference type="Proteomes" id="UP001233172"/>
    </source>
</evidence>
<dbReference type="AlphaFoldDB" id="A0AAD8B4C2"/>
<dbReference type="EMBL" id="JASAOG010000145">
    <property type="protein sequence ID" value="KAK0047802.1"/>
    <property type="molecule type" value="Genomic_DNA"/>
</dbReference>
<reference evidence="1" key="2">
    <citation type="submission" date="2023-04" db="EMBL/GenBank/DDBJ databases">
        <authorList>
            <person name="Bu L."/>
            <person name="Lu L."/>
            <person name="Laidemitt M.R."/>
            <person name="Zhang S.M."/>
            <person name="Mutuku M."/>
            <person name="Mkoji G."/>
            <person name="Steinauer M."/>
            <person name="Loker E.S."/>
        </authorList>
    </citation>
    <scope>NUCLEOTIDE SEQUENCE</scope>
    <source>
        <strain evidence="1">KasaAsao</strain>
        <tissue evidence="1">Whole Snail</tissue>
    </source>
</reference>
<protein>
    <submittedName>
        <fullName evidence="1">Uncharacterized protein</fullName>
    </submittedName>
</protein>
<name>A0AAD8B4C2_BIOPF</name>
<gene>
    <name evidence="1" type="ORF">Bpfe_022726</name>
</gene>
<keyword evidence="2" id="KW-1185">Reference proteome</keyword>